<evidence type="ECO:0000256" key="8">
    <source>
        <dbReference type="ARBA" id="ARBA00047552"/>
    </source>
</evidence>
<dbReference type="NCBIfam" id="NF004349">
    <property type="entry name" value="PRK05729.1"/>
    <property type="match status" value="1"/>
</dbReference>
<feature type="domain" description="Aminoacyl-tRNA synthetase class Ia" evidence="12">
    <location>
        <begin position="14"/>
        <end position="584"/>
    </location>
</feature>
<dbReference type="CDD" id="cd07962">
    <property type="entry name" value="Anticodon_Ia_Val"/>
    <property type="match status" value="1"/>
</dbReference>
<dbReference type="EMBL" id="MFZF01000014">
    <property type="protein sequence ID" value="OGK16618.1"/>
    <property type="molecule type" value="Genomic_DNA"/>
</dbReference>
<dbReference type="InterPro" id="IPR013155">
    <property type="entry name" value="M/V/L/I-tRNA-synth_anticd-bd"/>
</dbReference>
<dbReference type="SUPFAM" id="SSF52374">
    <property type="entry name" value="Nucleotidylyl transferase"/>
    <property type="match status" value="1"/>
</dbReference>
<dbReference type="Gene3D" id="3.40.50.620">
    <property type="entry name" value="HUPs"/>
    <property type="match status" value="2"/>
</dbReference>
<evidence type="ECO:0000256" key="7">
    <source>
        <dbReference type="ARBA" id="ARBA00023146"/>
    </source>
</evidence>
<keyword evidence="7 10" id="KW-0030">Aminoacyl-tRNA synthetase</keyword>
<sequence length="754" mass="87342">MNKRFDHSTVEPLIYSFWENKNLLKAPNAGKPYTVLMPPPNANASLHAGHGMYVIDDIAVRYKRLGGFSSLWIPGMDHAGFETQYVYEKKLTKEGKSRLNFDRKTLYENIFKFVKDNSGLIYQQFKRLGFLADWDRSVFTLDQKVIDRVYETFKRMIGDGLVYRDEYIVNYCVHCGTSLAELEIKHIERVDPLYFIKYPLIKDIGFVTVATVRPEPIFADTHLAVNPHDKKNKQLIGKKVENPITGDTMDIIGDEYVDPNFGTGVIKLTPAHDPNDWQIAKKKGLPIIQAIDWRGRMIDVENTSGVHGMKVKAAREAIVKKLHDKKLIEKIYEKHFHSVITCYKCGRDLEPLIIPNWFIKVDELKKPIIKAVTTDDIFFHPKKYKKQMLQWLEIMHDWPISRQIVWGIRIPVWYKIDRNHDTIAVRWIDKQAKTHTGSLITELAGADLRIIKEGLQEVVAAPRANYVVSVEEPKDGEYIPETDTFDTWFSSGQWPLVTLKEDEFKTRFPTDMMGTLADILKFWVSRMVLFSLYLKNEVPFKNVYLWSMIADKTGAKMSKSKGNVVNPINFIDTYGADAFRASLLFGIGEGGTVVLSEDKVRAMRNFANKLWNIGRFIDMNETATLQVTPLRQGFEGQGSYKLQVTHKKTLKELEKEFSDLKKKYIKNMDNLKFSRCFDDLYEFVWHRFADYYVEELKDPIKNSSKEILTVLEETFKSCLLLLHPFMPFVTEAIWQEFNGQASSILNERLNKNIV</sequence>
<dbReference type="InterPro" id="IPR009080">
    <property type="entry name" value="tRNAsynth_Ia_anticodon-bd"/>
</dbReference>
<proteinExistence type="inferred from homology"/>
<dbReference type="PANTHER" id="PTHR11946">
    <property type="entry name" value="VALYL-TRNA SYNTHETASES"/>
    <property type="match status" value="1"/>
</dbReference>
<name>A0A1F7GCJ3_9BACT</name>
<evidence type="ECO:0000256" key="4">
    <source>
        <dbReference type="ARBA" id="ARBA00022741"/>
    </source>
</evidence>
<keyword evidence="11" id="KW-0175">Coiled coil</keyword>
<dbReference type="EC" id="6.1.1.9" evidence="1 9"/>
<evidence type="ECO:0000256" key="1">
    <source>
        <dbReference type="ARBA" id="ARBA00013169"/>
    </source>
</evidence>
<dbReference type="PRINTS" id="PR00986">
    <property type="entry name" value="TRNASYNTHVAL"/>
</dbReference>
<keyword evidence="4 10" id="KW-0547">Nucleotide-binding</keyword>
<dbReference type="InterPro" id="IPR033705">
    <property type="entry name" value="Anticodon_Ia_Val"/>
</dbReference>
<evidence type="ECO:0000256" key="2">
    <source>
        <dbReference type="ARBA" id="ARBA00022490"/>
    </source>
</evidence>
<feature type="domain" description="Methionyl/Valyl/Leucyl/Isoleucyl-tRNA synthetase anticodon-binding" evidence="13">
    <location>
        <begin position="652"/>
        <end position="748"/>
    </location>
</feature>
<evidence type="ECO:0000313" key="15">
    <source>
        <dbReference type="Proteomes" id="UP000178372"/>
    </source>
</evidence>
<dbReference type="Gene3D" id="1.10.730.10">
    <property type="entry name" value="Isoleucyl-tRNA Synthetase, Domain 1"/>
    <property type="match status" value="1"/>
</dbReference>
<evidence type="ECO:0000256" key="3">
    <source>
        <dbReference type="ARBA" id="ARBA00022598"/>
    </source>
</evidence>
<evidence type="ECO:0000313" key="14">
    <source>
        <dbReference type="EMBL" id="OGK16618.1"/>
    </source>
</evidence>
<keyword evidence="2" id="KW-0963">Cytoplasm</keyword>
<comment type="similarity">
    <text evidence="10">Belongs to the class-I aminoacyl-tRNA synthetase family.</text>
</comment>
<dbReference type="GO" id="GO:0005829">
    <property type="term" value="C:cytosol"/>
    <property type="evidence" value="ECO:0007669"/>
    <property type="project" value="TreeGrafter"/>
</dbReference>
<feature type="coiled-coil region" evidence="11">
    <location>
        <begin position="643"/>
        <end position="670"/>
    </location>
</feature>
<evidence type="ECO:0000256" key="10">
    <source>
        <dbReference type="RuleBase" id="RU363035"/>
    </source>
</evidence>
<dbReference type="Proteomes" id="UP000178372">
    <property type="component" value="Unassembled WGS sequence"/>
</dbReference>
<keyword evidence="3 10" id="KW-0436">Ligase</keyword>
<dbReference type="GO" id="GO:0002161">
    <property type="term" value="F:aminoacyl-tRNA deacylase activity"/>
    <property type="evidence" value="ECO:0007669"/>
    <property type="project" value="InterPro"/>
</dbReference>
<evidence type="ECO:0000259" key="13">
    <source>
        <dbReference type="Pfam" id="PF08264"/>
    </source>
</evidence>
<dbReference type="InterPro" id="IPR001412">
    <property type="entry name" value="aa-tRNA-synth_I_CS"/>
</dbReference>
<comment type="caution">
    <text evidence="14">The sequence shown here is derived from an EMBL/GenBank/DDBJ whole genome shotgun (WGS) entry which is preliminary data.</text>
</comment>
<dbReference type="SUPFAM" id="SSF50677">
    <property type="entry name" value="ValRS/IleRS/LeuRS editing domain"/>
    <property type="match status" value="1"/>
</dbReference>
<protein>
    <recommendedName>
        <fullName evidence="1 9">Valine--tRNA ligase</fullName>
        <ecNumber evidence="1 9">6.1.1.9</ecNumber>
    </recommendedName>
</protein>
<dbReference type="Gene3D" id="3.90.740.10">
    <property type="entry name" value="Valyl/Leucyl/Isoleucyl-tRNA synthetase, editing domain"/>
    <property type="match status" value="1"/>
</dbReference>
<evidence type="ECO:0000256" key="11">
    <source>
        <dbReference type="SAM" id="Coils"/>
    </source>
</evidence>
<dbReference type="InterPro" id="IPR002300">
    <property type="entry name" value="aa-tRNA-synth_Ia"/>
</dbReference>
<dbReference type="Gene3D" id="2.170.220.10">
    <property type="match status" value="1"/>
</dbReference>
<accession>A0A1F7GCJ3</accession>
<keyword evidence="6 10" id="KW-0648">Protein biosynthesis</keyword>
<comment type="catalytic activity">
    <reaction evidence="8">
        <text>tRNA(Val) + L-valine + ATP = L-valyl-tRNA(Val) + AMP + diphosphate</text>
        <dbReference type="Rhea" id="RHEA:10704"/>
        <dbReference type="Rhea" id="RHEA-COMP:9672"/>
        <dbReference type="Rhea" id="RHEA-COMP:9708"/>
        <dbReference type="ChEBI" id="CHEBI:30616"/>
        <dbReference type="ChEBI" id="CHEBI:33019"/>
        <dbReference type="ChEBI" id="CHEBI:57762"/>
        <dbReference type="ChEBI" id="CHEBI:78442"/>
        <dbReference type="ChEBI" id="CHEBI:78537"/>
        <dbReference type="ChEBI" id="CHEBI:456215"/>
        <dbReference type="EC" id="6.1.1.9"/>
    </reaction>
</comment>
<dbReference type="GO" id="GO:0004832">
    <property type="term" value="F:valine-tRNA ligase activity"/>
    <property type="evidence" value="ECO:0007669"/>
    <property type="project" value="UniProtKB-UniRule"/>
</dbReference>
<dbReference type="PANTHER" id="PTHR11946:SF93">
    <property type="entry name" value="VALINE--TRNA LIGASE, CHLOROPLASTIC_MITOCHONDRIAL 2"/>
    <property type="match status" value="1"/>
</dbReference>
<dbReference type="NCBIfam" id="TIGR00422">
    <property type="entry name" value="valS"/>
    <property type="match status" value="1"/>
</dbReference>
<dbReference type="Pfam" id="PF00133">
    <property type="entry name" value="tRNA-synt_1"/>
    <property type="match status" value="1"/>
</dbReference>
<dbReference type="InterPro" id="IPR009008">
    <property type="entry name" value="Val/Leu/Ile-tRNA-synth_edit"/>
</dbReference>
<evidence type="ECO:0000256" key="5">
    <source>
        <dbReference type="ARBA" id="ARBA00022840"/>
    </source>
</evidence>
<dbReference type="GO" id="GO:0006438">
    <property type="term" value="P:valyl-tRNA aminoacylation"/>
    <property type="evidence" value="ECO:0007669"/>
    <property type="project" value="UniProtKB-UniRule"/>
</dbReference>
<organism evidence="14 15">
    <name type="scientific">Candidatus Roizmanbacteria bacterium RIFCSPHIGHO2_01_FULL_39_12b</name>
    <dbReference type="NCBI Taxonomy" id="1802030"/>
    <lineage>
        <taxon>Bacteria</taxon>
        <taxon>Candidatus Roizmaniibacteriota</taxon>
    </lineage>
</organism>
<dbReference type="InterPro" id="IPR014729">
    <property type="entry name" value="Rossmann-like_a/b/a_fold"/>
</dbReference>
<dbReference type="SUPFAM" id="SSF47323">
    <property type="entry name" value="Anticodon-binding domain of a subclass of class I aminoacyl-tRNA synthetases"/>
    <property type="match status" value="1"/>
</dbReference>
<evidence type="ECO:0000259" key="12">
    <source>
        <dbReference type="Pfam" id="PF00133"/>
    </source>
</evidence>
<dbReference type="PROSITE" id="PS00178">
    <property type="entry name" value="AA_TRNA_LIGASE_I"/>
    <property type="match status" value="1"/>
</dbReference>
<reference evidence="14 15" key="1">
    <citation type="journal article" date="2016" name="Nat. Commun.">
        <title>Thousands of microbial genomes shed light on interconnected biogeochemical processes in an aquifer system.</title>
        <authorList>
            <person name="Anantharaman K."/>
            <person name="Brown C.T."/>
            <person name="Hug L.A."/>
            <person name="Sharon I."/>
            <person name="Castelle C.J."/>
            <person name="Probst A.J."/>
            <person name="Thomas B.C."/>
            <person name="Singh A."/>
            <person name="Wilkins M.J."/>
            <person name="Karaoz U."/>
            <person name="Brodie E.L."/>
            <person name="Williams K.H."/>
            <person name="Hubbard S.S."/>
            <person name="Banfield J.F."/>
        </authorList>
    </citation>
    <scope>NUCLEOTIDE SEQUENCE [LARGE SCALE GENOMIC DNA]</scope>
</reference>
<dbReference type="InterPro" id="IPR002303">
    <property type="entry name" value="Valyl-tRNA_ligase"/>
</dbReference>
<dbReference type="AlphaFoldDB" id="A0A1F7GCJ3"/>
<gene>
    <name evidence="14" type="ORF">A2690_03315</name>
</gene>
<dbReference type="Pfam" id="PF08264">
    <property type="entry name" value="Anticodon_1"/>
    <property type="match status" value="1"/>
</dbReference>
<evidence type="ECO:0000256" key="9">
    <source>
        <dbReference type="NCBIfam" id="TIGR00422"/>
    </source>
</evidence>
<keyword evidence="5 10" id="KW-0067">ATP-binding</keyword>
<dbReference type="GO" id="GO:0005524">
    <property type="term" value="F:ATP binding"/>
    <property type="evidence" value="ECO:0007669"/>
    <property type="project" value="UniProtKB-KW"/>
</dbReference>
<evidence type="ECO:0000256" key="6">
    <source>
        <dbReference type="ARBA" id="ARBA00022917"/>
    </source>
</evidence>